<sequence>MLEPQRLNKRDWRDPNTSGQLRLPELRRSLTGTPTPTSTSSSSAAAGPTIFSILGPFSGDAGHEVPTSDSDPFDPGKSSIGSKSDFLSIGLLPILYLLFDFVGLEGCSVSLIRCSSKASMALSMRSLFGDVSHLTQ</sequence>
<dbReference type="Proteomes" id="UP001420932">
    <property type="component" value="Unassembled WGS sequence"/>
</dbReference>
<proteinExistence type="predicted"/>
<dbReference type="AlphaFoldDB" id="A0AAP0IDS4"/>
<comment type="caution">
    <text evidence="2">The sequence shown here is derived from an EMBL/GenBank/DDBJ whole genome shotgun (WGS) entry which is preliminary data.</text>
</comment>
<evidence type="ECO:0000313" key="3">
    <source>
        <dbReference type="Proteomes" id="UP001420932"/>
    </source>
</evidence>
<evidence type="ECO:0000313" key="2">
    <source>
        <dbReference type="EMBL" id="KAK9113420.1"/>
    </source>
</evidence>
<reference evidence="2 3" key="1">
    <citation type="submission" date="2024-01" db="EMBL/GenBank/DDBJ databases">
        <title>Genome assemblies of Stephania.</title>
        <authorList>
            <person name="Yang L."/>
        </authorList>
    </citation>
    <scope>NUCLEOTIDE SEQUENCE [LARGE SCALE GENOMIC DNA]</scope>
    <source>
        <strain evidence="2">YNDBR</strain>
        <tissue evidence="2">Leaf</tissue>
    </source>
</reference>
<name>A0AAP0IDS4_9MAGN</name>
<feature type="compositionally biased region" description="Low complexity" evidence="1">
    <location>
        <begin position="31"/>
        <end position="49"/>
    </location>
</feature>
<dbReference type="EMBL" id="JBBNAF010000009">
    <property type="protein sequence ID" value="KAK9113420.1"/>
    <property type="molecule type" value="Genomic_DNA"/>
</dbReference>
<accession>A0AAP0IDS4</accession>
<organism evidence="2 3">
    <name type="scientific">Stephania yunnanensis</name>
    <dbReference type="NCBI Taxonomy" id="152371"/>
    <lineage>
        <taxon>Eukaryota</taxon>
        <taxon>Viridiplantae</taxon>
        <taxon>Streptophyta</taxon>
        <taxon>Embryophyta</taxon>
        <taxon>Tracheophyta</taxon>
        <taxon>Spermatophyta</taxon>
        <taxon>Magnoliopsida</taxon>
        <taxon>Ranunculales</taxon>
        <taxon>Menispermaceae</taxon>
        <taxon>Menispermoideae</taxon>
        <taxon>Cissampelideae</taxon>
        <taxon>Stephania</taxon>
    </lineage>
</organism>
<gene>
    <name evidence="2" type="ORF">Syun_020217</name>
</gene>
<evidence type="ECO:0000256" key="1">
    <source>
        <dbReference type="SAM" id="MobiDB-lite"/>
    </source>
</evidence>
<protein>
    <submittedName>
        <fullName evidence="2">Uncharacterized protein</fullName>
    </submittedName>
</protein>
<feature type="compositionally biased region" description="Basic and acidic residues" evidence="1">
    <location>
        <begin position="1"/>
        <end position="14"/>
    </location>
</feature>
<keyword evidence="3" id="KW-1185">Reference proteome</keyword>
<feature type="region of interest" description="Disordered" evidence="1">
    <location>
        <begin position="1"/>
        <end position="81"/>
    </location>
</feature>